<dbReference type="InterPro" id="IPR027417">
    <property type="entry name" value="P-loop_NTPase"/>
</dbReference>
<evidence type="ECO:0000259" key="3">
    <source>
        <dbReference type="PROSITE" id="PS50045"/>
    </source>
</evidence>
<sequence length="303" mass="33318">MEEAWIETNVEAALPQGGLSREEIGRALRDAFELARSQEGRALLLACDDEEAGALYAAQLEALFPGEPVVRLGRGAAPSPLALGAARAVIGTLDQLEAIEDELPLATGILRVPEEREADVEVVCASHLPLEVLRARLDADLFDRVSLLLVEIPPLRDCREDLREDWDRVWREARSSEELPREAPWSATMAQALGKDRLSGNLRDLQRLALVLMASAGRSADARWVEDGLAEWLALQARFAAAEEGGTQGEGDLGTGTWKEQVKAFQQRLARAAYREHKSYVAAAKALRVNERTLREHATAEED</sequence>
<accession>A0A150S8I7</accession>
<evidence type="ECO:0000256" key="1">
    <source>
        <dbReference type="ARBA" id="ARBA00022741"/>
    </source>
</evidence>
<keyword evidence="2" id="KW-0067">ATP-binding</keyword>
<keyword evidence="1" id="KW-0547">Nucleotide-binding</keyword>
<evidence type="ECO:0000256" key="2">
    <source>
        <dbReference type="ARBA" id="ARBA00022840"/>
    </source>
</evidence>
<dbReference type="PANTHER" id="PTHR32071">
    <property type="entry name" value="TRANSCRIPTIONAL REGULATORY PROTEIN"/>
    <property type="match status" value="1"/>
</dbReference>
<dbReference type="InterPro" id="IPR002078">
    <property type="entry name" value="Sigma_54_int"/>
</dbReference>
<organism evidence="4 5">
    <name type="scientific">Sorangium cellulosum</name>
    <name type="common">Polyangium cellulosum</name>
    <dbReference type="NCBI Taxonomy" id="56"/>
    <lineage>
        <taxon>Bacteria</taxon>
        <taxon>Pseudomonadati</taxon>
        <taxon>Myxococcota</taxon>
        <taxon>Polyangia</taxon>
        <taxon>Polyangiales</taxon>
        <taxon>Polyangiaceae</taxon>
        <taxon>Sorangium</taxon>
    </lineage>
</organism>
<gene>
    <name evidence="4" type="ORF">BE17_24675</name>
</gene>
<dbReference type="EMBL" id="JEMB01001306">
    <property type="protein sequence ID" value="KYF88722.1"/>
    <property type="molecule type" value="Genomic_DNA"/>
</dbReference>
<evidence type="ECO:0000313" key="5">
    <source>
        <dbReference type="Proteomes" id="UP000075635"/>
    </source>
</evidence>
<feature type="domain" description="Sigma-54 factor interaction" evidence="3">
    <location>
        <begin position="24"/>
        <end position="214"/>
    </location>
</feature>
<dbReference type="Proteomes" id="UP000075635">
    <property type="component" value="Unassembled WGS sequence"/>
</dbReference>
<reference evidence="4 5" key="1">
    <citation type="submission" date="2014-02" db="EMBL/GenBank/DDBJ databases">
        <title>The small core and large imbalanced accessory genome model reveals a collaborative survival strategy of Sorangium cellulosum strains in nature.</title>
        <authorList>
            <person name="Han K."/>
            <person name="Peng R."/>
            <person name="Blom J."/>
            <person name="Li Y.-Z."/>
        </authorList>
    </citation>
    <scope>NUCLEOTIDE SEQUENCE [LARGE SCALE GENOMIC DNA]</scope>
    <source>
        <strain evidence="4 5">So0011-07</strain>
    </source>
</reference>
<comment type="caution">
    <text evidence="4">The sequence shown here is derived from an EMBL/GenBank/DDBJ whole genome shotgun (WGS) entry which is preliminary data.</text>
</comment>
<name>A0A150S8I7_SORCE</name>
<dbReference type="AlphaFoldDB" id="A0A150S8I7"/>
<evidence type="ECO:0000313" key="4">
    <source>
        <dbReference type="EMBL" id="KYF88722.1"/>
    </source>
</evidence>
<proteinExistence type="predicted"/>
<dbReference type="SUPFAM" id="SSF52540">
    <property type="entry name" value="P-loop containing nucleoside triphosphate hydrolases"/>
    <property type="match status" value="1"/>
</dbReference>
<dbReference type="GO" id="GO:0005524">
    <property type="term" value="F:ATP binding"/>
    <property type="evidence" value="ECO:0007669"/>
    <property type="project" value="UniProtKB-KW"/>
</dbReference>
<dbReference type="PROSITE" id="PS50045">
    <property type="entry name" value="SIGMA54_INTERACT_4"/>
    <property type="match status" value="1"/>
</dbReference>
<dbReference type="GO" id="GO:0006355">
    <property type="term" value="P:regulation of DNA-templated transcription"/>
    <property type="evidence" value="ECO:0007669"/>
    <property type="project" value="InterPro"/>
</dbReference>
<protein>
    <recommendedName>
        <fullName evidence="3">Sigma-54 factor interaction domain-containing protein</fullName>
    </recommendedName>
</protein>